<dbReference type="InterPro" id="IPR036864">
    <property type="entry name" value="Zn2-C6_fun-type_DNA-bd_sf"/>
</dbReference>
<dbReference type="PANTHER" id="PTHR47784:SF5">
    <property type="entry name" value="STEROL UPTAKE CONTROL PROTEIN 2"/>
    <property type="match status" value="1"/>
</dbReference>
<dbReference type="PANTHER" id="PTHR47784">
    <property type="entry name" value="STEROL UPTAKE CONTROL PROTEIN 2"/>
    <property type="match status" value="1"/>
</dbReference>
<dbReference type="GO" id="GO:0001228">
    <property type="term" value="F:DNA-binding transcription activator activity, RNA polymerase II-specific"/>
    <property type="evidence" value="ECO:0007669"/>
    <property type="project" value="TreeGrafter"/>
</dbReference>
<keyword evidence="1" id="KW-0805">Transcription regulation</keyword>
<name>A0A2I2FH14_ASPCN</name>
<evidence type="ECO:0000256" key="3">
    <source>
        <dbReference type="ARBA" id="ARBA00023163"/>
    </source>
</evidence>
<dbReference type="AlphaFoldDB" id="A0A2I2FH14"/>
<dbReference type="InterPro" id="IPR053157">
    <property type="entry name" value="Sterol_Uptake_Regulator"/>
</dbReference>
<dbReference type="PROSITE" id="PS50048">
    <property type="entry name" value="ZN2_CY6_FUNGAL_2"/>
    <property type="match status" value="1"/>
</dbReference>
<evidence type="ECO:0000256" key="1">
    <source>
        <dbReference type="ARBA" id="ARBA00023015"/>
    </source>
</evidence>
<dbReference type="STRING" id="41067.A0A2I2FH14"/>
<reference evidence="6 7" key="1">
    <citation type="submission" date="2017-12" db="EMBL/GenBank/DDBJ databases">
        <authorList>
            <consortium name="DOE Joint Genome Institute"/>
            <person name="Haridas S."/>
            <person name="Kjaerbolling I."/>
            <person name="Vesth T.C."/>
            <person name="Frisvad J.C."/>
            <person name="Nybo J.L."/>
            <person name="Theobald S."/>
            <person name="Kuo A."/>
            <person name="Bowyer P."/>
            <person name="Matsuda Y."/>
            <person name="Mondo S."/>
            <person name="Lyhne E.K."/>
            <person name="Kogle M.E."/>
            <person name="Clum A."/>
            <person name="Lipzen A."/>
            <person name="Salamov A."/>
            <person name="Ngan C.Y."/>
            <person name="Daum C."/>
            <person name="Chiniquy J."/>
            <person name="Barry K."/>
            <person name="LaButti K."/>
            <person name="Simmons B.A."/>
            <person name="Magnuson J.K."/>
            <person name="Mortensen U.H."/>
            <person name="Larsen T.O."/>
            <person name="Grigoriev I.V."/>
            <person name="Baker S.E."/>
            <person name="Andersen M.R."/>
            <person name="Nordberg H.P."/>
            <person name="Cantor M.N."/>
            <person name="Hua S.X."/>
        </authorList>
    </citation>
    <scope>NUCLEOTIDE SEQUENCE [LARGE SCALE GENOMIC DNA]</scope>
    <source>
        <strain evidence="6 7">CBS 102.13</strain>
    </source>
</reference>
<gene>
    <name evidence="6" type="ORF">BDW47DRAFT_9773</name>
</gene>
<accession>A0A2I2FH14</accession>
<dbReference type="Proteomes" id="UP000234585">
    <property type="component" value="Unassembled WGS sequence"/>
</dbReference>
<proteinExistence type="predicted"/>
<organism evidence="6 7">
    <name type="scientific">Aspergillus candidus</name>
    <dbReference type="NCBI Taxonomy" id="41067"/>
    <lineage>
        <taxon>Eukaryota</taxon>
        <taxon>Fungi</taxon>
        <taxon>Dikarya</taxon>
        <taxon>Ascomycota</taxon>
        <taxon>Pezizomycotina</taxon>
        <taxon>Eurotiomycetes</taxon>
        <taxon>Eurotiomycetidae</taxon>
        <taxon>Eurotiales</taxon>
        <taxon>Aspergillaceae</taxon>
        <taxon>Aspergillus</taxon>
        <taxon>Aspergillus subgen. Circumdati</taxon>
    </lineage>
</organism>
<keyword evidence="2" id="KW-0238">DNA-binding</keyword>
<keyword evidence="4" id="KW-0539">Nucleus</keyword>
<dbReference type="SMART" id="SM00066">
    <property type="entry name" value="GAL4"/>
    <property type="match status" value="1"/>
</dbReference>
<dbReference type="PROSITE" id="PS00463">
    <property type="entry name" value="ZN2_CY6_FUNGAL_1"/>
    <property type="match status" value="1"/>
</dbReference>
<dbReference type="InterPro" id="IPR021858">
    <property type="entry name" value="Fun_TF"/>
</dbReference>
<evidence type="ECO:0000259" key="5">
    <source>
        <dbReference type="PROSITE" id="PS50048"/>
    </source>
</evidence>
<keyword evidence="3" id="KW-0804">Transcription</keyword>
<dbReference type="GO" id="GO:0008270">
    <property type="term" value="F:zinc ion binding"/>
    <property type="evidence" value="ECO:0007669"/>
    <property type="project" value="InterPro"/>
</dbReference>
<protein>
    <submittedName>
        <fullName evidence="6">C6 transcription factor</fullName>
    </submittedName>
</protein>
<evidence type="ECO:0000256" key="2">
    <source>
        <dbReference type="ARBA" id="ARBA00023125"/>
    </source>
</evidence>
<dbReference type="Gene3D" id="4.10.240.10">
    <property type="entry name" value="Zn(2)-C6 fungal-type DNA-binding domain"/>
    <property type="match status" value="1"/>
</dbReference>
<dbReference type="Pfam" id="PF00172">
    <property type="entry name" value="Zn_clus"/>
    <property type="match status" value="1"/>
</dbReference>
<dbReference type="EMBL" id="KZ559127">
    <property type="protein sequence ID" value="PLB39922.1"/>
    <property type="molecule type" value="Genomic_DNA"/>
</dbReference>
<feature type="domain" description="Zn(2)-C6 fungal-type" evidence="5">
    <location>
        <begin position="20"/>
        <end position="49"/>
    </location>
</feature>
<dbReference type="SUPFAM" id="SSF57701">
    <property type="entry name" value="Zn2/Cys6 DNA-binding domain"/>
    <property type="match status" value="1"/>
</dbReference>
<dbReference type="InterPro" id="IPR001138">
    <property type="entry name" value="Zn2Cys6_DnaBD"/>
</dbReference>
<dbReference type="RefSeq" id="XP_024673934.1">
    <property type="nucleotide sequence ID" value="XM_024820483.1"/>
</dbReference>
<evidence type="ECO:0000313" key="6">
    <source>
        <dbReference type="EMBL" id="PLB39922.1"/>
    </source>
</evidence>
<keyword evidence="7" id="KW-1185">Reference proteome</keyword>
<dbReference type="GeneID" id="36527643"/>
<evidence type="ECO:0000313" key="7">
    <source>
        <dbReference type="Proteomes" id="UP000234585"/>
    </source>
</evidence>
<dbReference type="GO" id="GO:0003677">
    <property type="term" value="F:DNA binding"/>
    <property type="evidence" value="ECO:0007669"/>
    <property type="project" value="UniProtKB-KW"/>
</dbReference>
<dbReference type="CDD" id="cd00067">
    <property type="entry name" value="GAL4"/>
    <property type="match status" value="1"/>
</dbReference>
<evidence type="ECO:0000256" key="4">
    <source>
        <dbReference type="ARBA" id="ARBA00023242"/>
    </source>
</evidence>
<dbReference type="Pfam" id="PF11951">
    <property type="entry name" value="Fungal_trans_2"/>
    <property type="match status" value="1"/>
</dbReference>
<sequence>MTPLVWLMSSRRSHTKSRNGCDQCKRRRVKCDEADPCTNCTRRHLVCVYNLHCSPSAQARNKTKEGAPFATPSEPAPSDLDDTLSTFQDRIRSGFFLPREWDGQDFELMHHYSIATGHTMSQKDAVRNVWVAEIPRIAYSYEFLMHGILSLAAMHLTVVKPERYSHYHTRSTFHMALGLQSFRKILQSPTAENSCALFSFSSIIMVWICAVPAEVESVRPLDNAYELFKLCRGILALKDFLGVVRNSPLNPLLSPDYMLEAHEIPKGMGFRLFAGLGDQLCRLRSKLASETLSESTRYVYNQAIYQFEQSCRLIEHAETPMECGMIFCWPISVLEDFLGLIEGRDPLAIVLLGYYSTQLHLFRHFWFVEKRVDALLHATLATIPSEYAGLLDWPRRFCSHRTPDI</sequence>
<dbReference type="OrthoDB" id="5350673at2759"/>